<dbReference type="InterPro" id="IPR003029">
    <property type="entry name" value="S1_domain"/>
</dbReference>
<dbReference type="PROSITE" id="PS50126">
    <property type="entry name" value="S1"/>
    <property type="match status" value="1"/>
</dbReference>
<dbReference type="OrthoDB" id="9810507at2"/>
<evidence type="ECO:0000313" key="3">
    <source>
        <dbReference type="Proteomes" id="UP000231179"/>
    </source>
</evidence>
<accession>A0A1Y0KZW7</accession>
<organism evidence="2 3">
    <name type="scientific">Spiroplasma clarkii</name>
    <dbReference type="NCBI Taxonomy" id="2139"/>
    <lineage>
        <taxon>Bacteria</taxon>
        <taxon>Bacillati</taxon>
        <taxon>Mycoplasmatota</taxon>
        <taxon>Mollicutes</taxon>
        <taxon>Entomoplasmatales</taxon>
        <taxon>Spiroplasmataceae</taxon>
        <taxon>Spiroplasma</taxon>
    </lineage>
</organism>
<gene>
    <name evidence="2" type="ORF">SCLAR_v1c03920</name>
</gene>
<evidence type="ECO:0000259" key="1">
    <source>
        <dbReference type="PROSITE" id="PS50126"/>
    </source>
</evidence>
<dbReference type="Gene3D" id="2.40.50.140">
    <property type="entry name" value="Nucleic acid-binding proteins"/>
    <property type="match status" value="1"/>
</dbReference>
<dbReference type="InterPro" id="IPR052757">
    <property type="entry name" value="Ribosomal_protein_S1"/>
</dbReference>
<protein>
    <recommendedName>
        <fullName evidence="1">S1 motif domain-containing protein</fullName>
    </recommendedName>
</protein>
<dbReference type="SMART" id="SM00316">
    <property type="entry name" value="S1"/>
    <property type="match status" value="1"/>
</dbReference>
<sequence length="103" mass="11848">MMSIGQKVKVKITCLVSYGAFCEVMDGNQLRKGLIHISEFSDYFVTSVNQYVATGDEVEVQLIGIIEETQQLRLSYKNLRPELLKSDLVKAREARRLSRFKKF</sequence>
<dbReference type="Proteomes" id="UP000231179">
    <property type="component" value="Chromosome"/>
</dbReference>
<dbReference type="PANTHER" id="PTHR47559">
    <property type="entry name" value="OS03G0844900 PROTEIN"/>
    <property type="match status" value="1"/>
</dbReference>
<dbReference type="PANTHER" id="PTHR47559:SF1">
    <property type="entry name" value="OS03G0844900 PROTEIN"/>
    <property type="match status" value="1"/>
</dbReference>
<proteinExistence type="predicted"/>
<reference evidence="2 3" key="1">
    <citation type="submission" date="2017-11" db="EMBL/GenBank/DDBJ databases">
        <title>Complete genome sequence of Spiroplasma clarkii CN-5 (DSM 19994).</title>
        <authorList>
            <person name="Tsai Y.-M."/>
            <person name="Chang A."/>
            <person name="Lo W.-S."/>
            <person name="Kuo C.-H."/>
        </authorList>
    </citation>
    <scope>NUCLEOTIDE SEQUENCE [LARGE SCALE GENOMIC DNA]</scope>
    <source>
        <strain evidence="2 3">CN-5</strain>
    </source>
</reference>
<dbReference type="GO" id="GO:0003676">
    <property type="term" value="F:nucleic acid binding"/>
    <property type="evidence" value="ECO:0007669"/>
    <property type="project" value="InterPro"/>
</dbReference>
<dbReference type="EMBL" id="CP024870">
    <property type="protein sequence ID" value="ATX70722.1"/>
    <property type="molecule type" value="Genomic_DNA"/>
</dbReference>
<dbReference type="Pfam" id="PF00575">
    <property type="entry name" value="S1"/>
    <property type="match status" value="1"/>
</dbReference>
<dbReference type="AlphaFoldDB" id="A0A1Y0KZW7"/>
<keyword evidence="3" id="KW-1185">Reference proteome</keyword>
<dbReference type="KEGG" id="scla:SCLARK_00618"/>
<dbReference type="InterPro" id="IPR012340">
    <property type="entry name" value="NA-bd_OB-fold"/>
</dbReference>
<name>A0A1Y0KZW7_9MOLU</name>
<dbReference type="SUPFAM" id="SSF50249">
    <property type="entry name" value="Nucleic acid-binding proteins"/>
    <property type="match status" value="1"/>
</dbReference>
<evidence type="ECO:0000313" key="2">
    <source>
        <dbReference type="EMBL" id="ATX70722.1"/>
    </source>
</evidence>
<feature type="domain" description="S1 motif" evidence="1">
    <location>
        <begin position="5"/>
        <end position="77"/>
    </location>
</feature>
<dbReference type="RefSeq" id="WP_100254282.1">
    <property type="nucleotide sequence ID" value="NZ_CP015819.1"/>
</dbReference>